<protein>
    <recommendedName>
        <fullName evidence="7">C-type lectin domain-containing protein</fullName>
    </recommendedName>
</protein>
<feature type="non-terminal residue" evidence="8">
    <location>
        <position position="1"/>
    </location>
</feature>
<accession>V8NMR8</accession>
<evidence type="ECO:0000256" key="4">
    <source>
        <dbReference type="ARBA" id="ARBA00022837"/>
    </source>
</evidence>
<dbReference type="OrthoDB" id="441660at2759"/>
<keyword evidence="5" id="KW-1015">Disulfide bond</keyword>
<feature type="domain" description="C-type lectin" evidence="7">
    <location>
        <begin position="394"/>
        <end position="504"/>
    </location>
</feature>
<evidence type="ECO:0000256" key="2">
    <source>
        <dbReference type="ARBA" id="ARBA00006250"/>
    </source>
</evidence>
<dbReference type="SMART" id="SM00034">
    <property type="entry name" value="CLECT"/>
    <property type="match status" value="2"/>
</dbReference>
<evidence type="ECO:0000313" key="8">
    <source>
        <dbReference type="EMBL" id="ETE62832.1"/>
    </source>
</evidence>
<comment type="subcellular location">
    <subcellularLocation>
        <location evidence="1">Secreted</location>
    </subcellularLocation>
</comment>
<evidence type="ECO:0000256" key="5">
    <source>
        <dbReference type="ARBA" id="ARBA00023157"/>
    </source>
</evidence>
<dbReference type="InterPro" id="IPR001304">
    <property type="entry name" value="C-type_lectin-like"/>
</dbReference>
<dbReference type="SUPFAM" id="SSF56436">
    <property type="entry name" value="C-type lectin-like"/>
    <property type="match status" value="2"/>
</dbReference>
<dbReference type="AlphaFoldDB" id="V8NMR8"/>
<gene>
    <name evidence="8" type="ORF">L345_11405</name>
</gene>
<dbReference type="EMBL" id="AZIM01003038">
    <property type="protein sequence ID" value="ETE62832.1"/>
    <property type="molecule type" value="Genomic_DNA"/>
</dbReference>
<dbReference type="Gene3D" id="3.10.100.10">
    <property type="entry name" value="Mannose-Binding Protein A, subunit A"/>
    <property type="match status" value="2"/>
</dbReference>
<dbReference type="PANTHER" id="PTHR22803">
    <property type="entry name" value="MANNOSE, PHOSPHOLIPASE, LECTIN RECEPTOR RELATED"/>
    <property type="match status" value="1"/>
</dbReference>
<evidence type="ECO:0000256" key="1">
    <source>
        <dbReference type="ARBA" id="ARBA00004613"/>
    </source>
</evidence>
<organism evidence="8 9">
    <name type="scientific">Ophiophagus hannah</name>
    <name type="common">King cobra</name>
    <name type="synonym">Naja hannah</name>
    <dbReference type="NCBI Taxonomy" id="8665"/>
    <lineage>
        <taxon>Eukaryota</taxon>
        <taxon>Metazoa</taxon>
        <taxon>Chordata</taxon>
        <taxon>Craniata</taxon>
        <taxon>Vertebrata</taxon>
        <taxon>Euteleostomi</taxon>
        <taxon>Lepidosauria</taxon>
        <taxon>Squamata</taxon>
        <taxon>Bifurcata</taxon>
        <taxon>Unidentata</taxon>
        <taxon>Episquamata</taxon>
        <taxon>Toxicofera</taxon>
        <taxon>Serpentes</taxon>
        <taxon>Colubroidea</taxon>
        <taxon>Elapidae</taxon>
        <taxon>Elapinae</taxon>
        <taxon>Ophiophagus</taxon>
    </lineage>
</organism>
<evidence type="ECO:0000256" key="3">
    <source>
        <dbReference type="ARBA" id="ARBA00022525"/>
    </source>
</evidence>
<dbReference type="InterPro" id="IPR016186">
    <property type="entry name" value="C-type_lectin-like/link_sf"/>
</dbReference>
<name>V8NMR8_OPHHA</name>
<comment type="similarity">
    <text evidence="2">Belongs to the true venom lectin family.</text>
</comment>
<feature type="domain" description="C-type lectin" evidence="7">
    <location>
        <begin position="19"/>
        <end position="74"/>
    </location>
</feature>
<comment type="caution">
    <text evidence="8">The sequence shown here is derived from an EMBL/GenBank/DDBJ whole genome shotgun (WGS) entry which is preliminary data.</text>
</comment>
<dbReference type="InterPro" id="IPR050111">
    <property type="entry name" value="C-type_lectin/snaclec_domain"/>
</dbReference>
<dbReference type="PROSITE" id="PS50041">
    <property type="entry name" value="C_TYPE_LECTIN_2"/>
    <property type="match status" value="2"/>
</dbReference>
<keyword evidence="4" id="KW-0106">Calcium</keyword>
<dbReference type="Pfam" id="PF00059">
    <property type="entry name" value="Lectin_C"/>
    <property type="match status" value="1"/>
</dbReference>
<keyword evidence="9" id="KW-1185">Reference proteome</keyword>
<sequence>MALSIRGAKYPCLKEWYSRNQHCYKVFKEQKTWNDAEAFCHLASIHTTIQTADMADYVAENLKSGQSVWIGLHDPEQMPKVAVVPMIGSPGMAFVTSSMINSRLGMKQRNMSGNGQTEPTLTTYSENQESRTTSWKMSSPLSSGMTLIISSGTMRTAHPCVLLSASANTSANCSFACSRGSGAPGEAWRIKEALLHAEISALAPLRFMDAFCSLDLILLTLVDQKRALCCGFLQDLKGTFPISLFYVPRRFTFLSNRATNGSMFSVQFGTSQLLLFFLMEAQNKTQGTGFILLGSTVTHQGCCMAKDPETGSSWASPKLPTGRTSWSQVGCRVALPDDLPTHLTLPSPSPLFASLRREGRKTMGRFSFLILGLLVVVLSLSGAKGCCPHEWFSSGAFCYKVFEEAKTWEEAEKYCKKYQRGCHLASLDLKEESEDMAVHISQKFKVNIWIGLSRPSHKENWKWSDGSKVSYTSWKPGKPNNKQMNENCVELWAESSYKKWNNENLPLSPAPEGLKCLVKSGEVTKLSCLPKSLLCTPSFHGCFLSLGSDFAPPDMARRSNKFSNAWLASFILQSQETVEIQSSGPPNLLHDKTWH</sequence>
<feature type="region of interest" description="Disordered" evidence="6">
    <location>
        <begin position="110"/>
        <end position="138"/>
    </location>
</feature>
<reference evidence="8 9" key="1">
    <citation type="journal article" date="2013" name="Proc. Natl. Acad. Sci. U.S.A.">
        <title>The king cobra genome reveals dynamic gene evolution and adaptation in the snake venom system.</title>
        <authorList>
            <person name="Vonk F.J."/>
            <person name="Casewell N.R."/>
            <person name="Henkel C.V."/>
            <person name="Heimberg A.M."/>
            <person name="Jansen H.J."/>
            <person name="McCleary R.J."/>
            <person name="Kerkkamp H.M."/>
            <person name="Vos R.A."/>
            <person name="Guerreiro I."/>
            <person name="Calvete J.J."/>
            <person name="Wuster W."/>
            <person name="Woods A.E."/>
            <person name="Logan J.M."/>
            <person name="Harrison R.A."/>
            <person name="Castoe T.A."/>
            <person name="de Koning A.P."/>
            <person name="Pollock D.D."/>
            <person name="Yandell M."/>
            <person name="Calderon D."/>
            <person name="Renjifo C."/>
            <person name="Currier R.B."/>
            <person name="Salgado D."/>
            <person name="Pla D."/>
            <person name="Sanz L."/>
            <person name="Hyder A.S."/>
            <person name="Ribeiro J.M."/>
            <person name="Arntzen J.W."/>
            <person name="van den Thillart G.E."/>
            <person name="Boetzer M."/>
            <person name="Pirovano W."/>
            <person name="Dirks R.P."/>
            <person name="Spaink H.P."/>
            <person name="Duboule D."/>
            <person name="McGlinn E."/>
            <person name="Kini R.M."/>
            <person name="Richardson M.K."/>
        </authorList>
    </citation>
    <scope>NUCLEOTIDE SEQUENCE</scope>
    <source>
        <tissue evidence="8">Blood</tissue>
    </source>
</reference>
<dbReference type="Proteomes" id="UP000018936">
    <property type="component" value="Unassembled WGS sequence"/>
</dbReference>
<dbReference type="InterPro" id="IPR016187">
    <property type="entry name" value="CTDL_fold"/>
</dbReference>
<evidence type="ECO:0000256" key="6">
    <source>
        <dbReference type="SAM" id="MobiDB-lite"/>
    </source>
</evidence>
<evidence type="ECO:0000313" key="9">
    <source>
        <dbReference type="Proteomes" id="UP000018936"/>
    </source>
</evidence>
<proteinExistence type="inferred from homology"/>
<dbReference type="GO" id="GO:0005576">
    <property type="term" value="C:extracellular region"/>
    <property type="evidence" value="ECO:0007669"/>
    <property type="project" value="UniProtKB-SubCell"/>
</dbReference>
<keyword evidence="3" id="KW-0964">Secreted</keyword>
<evidence type="ECO:0000259" key="7">
    <source>
        <dbReference type="PROSITE" id="PS50041"/>
    </source>
</evidence>